<evidence type="ECO:0000313" key="9">
    <source>
        <dbReference type="Proteomes" id="UP001054889"/>
    </source>
</evidence>
<evidence type="ECO:0000259" key="7">
    <source>
        <dbReference type="PROSITE" id="PS51032"/>
    </source>
</evidence>
<dbReference type="GO" id="GO:0003700">
    <property type="term" value="F:DNA-binding transcription factor activity"/>
    <property type="evidence" value="ECO:0007669"/>
    <property type="project" value="InterPro"/>
</dbReference>
<keyword evidence="9" id="KW-1185">Reference proteome</keyword>
<evidence type="ECO:0000256" key="4">
    <source>
        <dbReference type="ARBA" id="ARBA00023163"/>
    </source>
</evidence>
<dbReference type="FunFam" id="3.30.730.10:FF:000001">
    <property type="entry name" value="Ethylene-responsive transcription factor 2"/>
    <property type="match status" value="1"/>
</dbReference>
<keyword evidence="3" id="KW-0238">DNA-binding</keyword>
<organism evidence="8 9">
    <name type="scientific">Eleusine coracana subsp. coracana</name>
    <dbReference type="NCBI Taxonomy" id="191504"/>
    <lineage>
        <taxon>Eukaryota</taxon>
        <taxon>Viridiplantae</taxon>
        <taxon>Streptophyta</taxon>
        <taxon>Embryophyta</taxon>
        <taxon>Tracheophyta</taxon>
        <taxon>Spermatophyta</taxon>
        <taxon>Magnoliopsida</taxon>
        <taxon>Liliopsida</taxon>
        <taxon>Poales</taxon>
        <taxon>Poaceae</taxon>
        <taxon>PACMAD clade</taxon>
        <taxon>Chloridoideae</taxon>
        <taxon>Cynodonteae</taxon>
        <taxon>Eleusininae</taxon>
        <taxon>Eleusine</taxon>
    </lineage>
</organism>
<name>A0AAV5EEB3_ELECO</name>
<dbReference type="AlphaFoldDB" id="A0AAV5EEB3"/>
<dbReference type="PROSITE" id="PS51032">
    <property type="entry name" value="AP2_ERF"/>
    <property type="match status" value="1"/>
</dbReference>
<dbReference type="InterPro" id="IPR036955">
    <property type="entry name" value="AP2/ERF_dom_sf"/>
</dbReference>
<dbReference type="SUPFAM" id="SSF54171">
    <property type="entry name" value="DNA-binding domain"/>
    <property type="match status" value="1"/>
</dbReference>
<proteinExistence type="predicted"/>
<feature type="compositionally biased region" description="Low complexity" evidence="6">
    <location>
        <begin position="173"/>
        <end position="185"/>
    </location>
</feature>
<feature type="region of interest" description="Disordered" evidence="6">
    <location>
        <begin position="1"/>
        <end position="35"/>
    </location>
</feature>
<dbReference type="GO" id="GO:0003677">
    <property type="term" value="F:DNA binding"/>
    <property type="evidence" value="ECO:0007669"/>
    <property type="project" value="UniProtKB-KW"/>
</dbReference>
<comment type="subcellular location">
    <subcellularLocation>
        <location evidence="1">Nucleus</location>
    </subcellularLocation>
</comment>
<dbReference type="EMBL" id="BQKI01000075">
    <property type="protein sequence ID" value="GJN21474.1"/>
    <property type="molecule type" value="Genomic_DNA"/>
</dbReference>
<dbReference type="Gene3D" id="3.30.730.10">
    <property type="entry name" value="AP2/ERF domain"/>
    <property type="match status" value="1"/>
</dbReference>
<dbReference type="SMART" id="SM00380">
    <property type="entry name" value="AP2"/>
    <property type="match status" value="1"/>
</dbReference>
<dbReference type="PRINTS" id="PR00367">
    <property type="entry name" value="ETHRSPELEMNT"/>
</dbReference>
<keyword evidence="2" id="KW-0805">Transcription regulation</keyword>
<feature type="region of interest" description="Disordered" evidence="6">
    <location>
        <begin position="200"/>
        <end position="269"/>
    </location>
</feature>
<gene>
    <name evidence="8" type="primary">gb08952</name>
    <name evidence="8" type="ORF">PR202_gb08952</name>
</gene>
<protein>
    <recommendedName>
        <fullName evidence="7">AP2/ERF domain-containing protein</fullName>
    </recommendedName>
</protein>
<evidence type="ECO:0000256" key="5">
    <source>
        <dbReference type="ARBA" id="ARBA00023242"/>
    </source>
</evidence>
<evidence type="ECO:0000256" key="3">
    <source>
        <dbReference type="ARBA" id="ARBA00023125"/>
    </source>
</evidence>
<accession>A0AAV5EEB3</accession>
<dbReference type="CDD" id="cd00018">
    <property type="entry name" value="AP2"/>
    <property type="match status" value="1"/>
</dbReference>
<dbReference type="PANTHER" id="PTHR31677:SF146">
    <property type="entry name" value="ETHYLENE-RESPONSIVE TRANSCRIPTION FACTOR ESR2"/>
    <property type="match status" value="1"/>
</dbReference>
<dbReference type="Pfam" id="PF00847">
    <property type="entry name" value="AP2"/>
    <property type="match status" value="1"/>
</dbReference>
<feature type="domain" description="AP2/ERF" evidence="7">
    <location>
        <begin position="35"/>
        <end position="92"/>
    </location>
</feature>
<evidence type="ECO:0000256" key="1">
    <source>
        <dbReference type="ARBA" id="ARBA00004123"/>
    </source>
</evidence>
<keyword evidence="5" id="KW-0539">Nucleus</keyword>
<evidence type="ECO:0000313" key="8">
    <source>
        <dbReference type="EMBL" id="GJN21474.1"/>
    </source>
</evidence>
<dbReference type="Proteomes" id="UP001054889">
    <property type="component" value="Unassembled WGS sequence"/>
</dbReference>
<feature type="region of interest" description="Disordered" evidence="6">
    <location>
        <begin position="150"/>
        <end position="185"/>
    </location>
</feature>
<reference evidence="8" key="1">
    <citation type="journal article" date="2018" name="DNA Res.">
        <title>Multiple hybrid de novo genome assembly of finger millet, an orphan allotetraploid crop.</title>
        <authorList>
            <person name="Hatakeyama M."/>
            <person name="Aluri S."/>
            <person name="Balachadran M.T."/>
            <person name="Sivarajan S.R."/>
            <person name="Patrignani A."/>
            <person name="Gruter S."/>
            <person name="Poveda L."/>
            <person name="Shimizu-Inatsugi R."/>
            <person name="Baeten J."/>
            <person name="Francoijs K.J."/>
            <person name="Nataraja K.N."/>
            <person name="Reddy Y.A.N."/>
            <person name="Phadnis S."/>
            <person name="Ravikumar R.L."/>
            <person name="Schlapbach R."/>
            <person name="Sreeman S.M."/>
            <person name="Shimizu K.K."/>
        </authorList>
    </citation>
    <scope>NUCLEOTIDE SEQUENCE</scope>
</reference>
<sequence length="302" mass="32057">MQLYGHVVHHRSKRPSPASAPSLDEDGDVSPKGARYRGVRRRPWGRFAAEIRDPISKERRWLGTFDTAEQAACAYDVAARAMRGNKARTNFPPHVTAGCWPWAASAQVAEPDHPLRPFILHNLIVSSSSSAAAGHLHHDGRGGCRVLNNQHAGHGHGIGPAAPIRPPPRRPRPAAAACPAPSAGEVATPAVVAAPVGPALEEDDDDDLWGGIMHGEPPGAGLLQDALDDFYPSTRPRHKPAAGAQLKQDRNGESRYGAGDMDEDGGGYPVMPQGLLGDVIQFPAFVELVGAPPAATFFGRRG</sequence>
<evidence type="ECO:0000256" key="2">
    <source>
        <dbReference type="ARBA" id="ARBA00023015"/>
    </source>
</evidence>
<comment type="caution">
    <text evidence="8">The sequence shown here is derived from an EMBL/GenBank/DDBJ whole genome shotgun (WGS) entry which is preliminary data.</text>
</comment>
<keyword evidence="4" id="KW-0804">Transcription</keyword>
<dbReference type="GO" id="GO:0005634">
    <property type="term" value="C:nucleus"/>
    <property type="evidence" value="ECO:0007669"/>
    <property type="project" value="UniProtKB-SubCell"/>
</dbReference>
<dbReference type="PANTHER" id="PTHR31677">
    <property type="entry name" value="AP2 DOMAIN CLASS TRANSCRIPTION FACTOR"/>
    <property type="match status" value="1"/>
</dbReference>
<evidence type="ECO:0000256" key="6">
    <source>
        <dbReference type="SAM" id="MobiDB-lite"/>
    </source>
</evidence>
<dbReference type="InterPro" id="IPR001471">
    <property type="entry name" value="AP2/ERF_dom"/>
</dbReference>
<reference evidence="8" key="2">
    <citation type="submission" date="2021-12" db="EMBL/GenBank/DDBJ databases">
        <title>Resequencing data analysis of finger millet.</title>
        <authorList>
            <person name="Hatakeyama M."/>
            <person name="Aluri S."/>
            <person name="Balachadran M.T."/>
            <person name="Sivarajan S.R."/>
            <person name="Poveda L."/>
            <person name="Shimizu-Inatsugi R."/>
            <person name="Schlapbach R."/>
            <person name="Sreeman S.M."/>
            <person name="Shimizu K.K."/>
        </authorList>
    </citation>
    <scope>NUCLEOTIDE SEQUENCE</scope>
</reference>
<dbReference type="InterPro" id="IPR016177">
    <property type="entry name" value="DNA-bd_dom_sf"/>
</dbReference>